<dbReference type="AlphaFoldDB" id="A0A8J6DHI5"/>
<evidence type="ECO:0000256" key="1">
    <source>
        <dbReference type="ARBA" id="ARBA00004371"/>
    </source>
</evidence>
<protein>
    <recommendedName>
        <fullName evidence="13">Ferritin</fullName>
    </recommendedName>
</protein>
<evidence type="ECO:0000256" key="4">
    <source>
        <dbReference type="ARBA" id="ARBA00022434"/>
    </source>
</evidence>
<comment type="subunit">
    <text evidence="9">Oligomer of 24 subunits. There are two types of subunits: L (light) chain and H (heavy) chain. The major chain can be light or heavy, depending on the species and tissue type. The functional molecule forms a roughly spherical shell with a diameter of 12 nm and contains a central cavity into which the insoluble mineral iron core is deposited. Interacts with NCOA4; NCOA4 promotes targeting of the iron-binding ferritin complex to autolysosomes following starvation or iron depletion.</text>
</comment>
<dbReference type="GO" id="GO:0006879">
    <property type="term" value="P:intracellular iron ion homeostasis"/>
    <property type="evidence" value="ECO:0007669"/>
    <property type="project" value="UniProtKB-KW"/>
</dbReference>
<evidence type="ECO:0000313" key="15">
    <source>
        <dbReference type="EMBL" id="KAG8508025.1"/>
    </source>
</evidence>
<dbReference type="PANTHER" id="PTHR11431:SF37">
    <property type="entry name" value="FERRITIN HEAVY CHAIN"/>
    <property type="match status" value="1"/>
</dbReference>
<name>A0A8J6DHI5_GALPY</name>
<dbReference type="GO" id="GO:0006826">
    <property type="term" value="P:iron ion transport"/>
    <property type="evidence" value="ECO:0007669"/>
    <property type="project" value="InterPro"/>
</dbReference>
<dbReference type="InterPro" id="IPR012347">
    <property type="entry name" value="Ferritin-like"/>
</dbReference>
<dbReference type="FunFam" id="1.20.1260.10:FF:000016">
    <property type="entry name" value="Ferritin heavy chain"/>
    <property type="match status" value="1"/>
</dbReference>
<feature type="binding site" evidence="12">
    <location>
        <position position="61"/>
    </location>
    <ligand>
        <name>Fe cation</name>
        <dbReference type="ChEBI" id="CHEBI:24875"/>
        <label>1</label>
    </ligand>
</feature>
<dbReference type="CDD" id="cd01056">
    <property type="entry name" value="Euk_Ferritin"/>
    <property type="match status" value="1"/>
</dbReference>
<dbReference type="GO" id="GO:0005776">
    <property type="term" value="C:autophagosome"/>
    <property type="evidence" value="ECO:0007669"/>
    <property type="project" value="UniProtKB-SubCell"/>
</dbReference>
<feature type="binding site" evidence="12">
    <location>
        <position position="140"/>
    </location>
    <ligand>
        <name>Fe cation</name>
        <dbReference type="ChEBI" id="CHEBI:24875"/>
        <label>1</label>
    </ligand>
</feature>
<reference evidence="15" key="1">
    <citation type="journal article" date="2021" name="Evol. Appl.">
        <title>The genome of the Pyrenean desman and the effects of bottlenecks and inbreeding on the genomic landscape of an endangered species.</title>
        <authorList>
            <person name="Escoda L."/>
            <person name="Castresana J."/>
        </authorList>
    </citation>
    <scope>NUCLEOTIDE SEQUENCE</scope>
    <source>
        <strain evidence="15">IBE-C5619</strain>
    </source>
</reference>
<evidence type="ECO:0000256" key="2">
    <source>
        <dbReference type="ARBA" id="ARBA00004419"/>
    </source>
</evidence>
<dbReference type="InterPro" id="IPR009078">
    <property type="entry name" value="Ferritin-like_SF"/>
</dbReference>
<dbReference type="Gene3D" id="1.20.1260.10">
    <property type="match status" value="1"/>
</dbReference>
<dbReference type="GO" id="GO:0005764">
    <property type="term" value="C:lysosome"/>
    <property type="evidence" value="ECO:0007669"/>
    <property type="project" value="UniProtKB-SubCell"/>
</dbReference>
<dbReference type="EMBL" id="JAGFMF010012069">
    <property type="protein sequence ID" value="KAG8508025.1"/>
    <property type="molecule type" value="Genomic_DNA"/>
</dbReference>
<feature type="domain" description="Ferritin-like diiron" evidence="14">
    <location>
        <begin position="9"/>
        <end position="158"/>
    </location>
</feature>
<comment type="similarity">
    <text evidence="3 13">Belongs to the ferritin family.</text>
</comment>
<evidence type="ECO:0000256" key="12">
    <source>
        <dbReference type="PIRSR" id="PIRSR601519-1"/>
    </source>
</evidence>
<evidence type="ECO:0000256" key="11">
    <source>
        <dbReference type="ARBA" id="ARBA00047990"/>
    </source>
</evidence>
<dbReference type="OrthoDB" id="186462at2759"/>
<dbReference type="GO" id="GO:0008199">
    <property type="term" value="F:ferric iron binding"/>
    <property type="evidence" value="ECO:0007669"/>
    <property type="project" value="InterPro"/>
</dbReference>
<keyword evidence="16" id="KW-1185">Reference proteome</keyword>
<evidence type="ECO:0000256" key="8">
    <source>
        <dbReference type="ARBA" id="ARBA00023228"/>
    </source>
</evidence>
<keyword evidence="5 12" id="KW-0479">Metal-binding</keyword>
<evidence type="ECO:0000256" key="5">
    <source>
        <dbReference type="ARBA" id="ARBA00022723"/>
    </source>
</evidence>
<dbReference type="Proteomes" id="UP000700334">
    <property type="component" value="Unassembled WGS sequence"/>
</dbReference>
<dbReference type="PANTHER" id="PTHR11431">
    <property type="entry name" value="FERRITIN"/>
    <property type="match status" value="1"/>
</dbReference>
<feature type="binding site" evidence="12">
    <location>
        <position position="64"/>
    </location>
    <ligand>
        <name>Fe cation</name>
        <dbReference type="ChEBI" id="CHEBI:24875"/>
        <label>1</label>
    </ligand>
</feature>
<dbReference type="SUPFAM" id="SSF47240">
    <property type="entry name" value="Ferritin-like"/>
    <property type="match status" value="1"/>
</dbReference>
<comment type="function">
    <text evidence="13">Stores iron in a soluble, non-toxic, readily available form. Important for iron homeostasis. Iron is taken up in the ferrous form and deposited as ferric hydroxides after oxidation.</text>
</comment>
<dbReference type="InterPro" id="IPR008331">
    <property type="entry name" value="Ferritin_DPS_dom"/>
</dbReference>
<comment type="catalytic activity">
    <reaction evidence="11">
        <text>4 Fe(2+) + O2 + 4 H(+) = 4 Fe(3+) + 2 H2O</text>
        <dbReference type="Rhea" id="RHEA:11148"/>
        <dbReference type="ChEBI" id="CHEBI:15377"/>
        <dbReference type="ChEBI" id="CHEBI:15378"/>
        <dbReference type="ChEBI" id="CHEBI:15379"/>
        <dbReference type="ChEBI" id="CHEBI:29033"/>
        <dbReference type="ChEBI" id="CHEBI:29034"/>
        <dbReference type="EC" id="1.16.3.1"/>
    </reaction>
</comment>
<evidence type="ECO:0000256" key="6">
    <source>
        <dbReference type="ARBA" id="ARBA00023002"/>
    </source>
</evidence>
<keyword evidence="7 12" id="KW-0408">Iron</keyword>
<keyword evidence="6" id="KW-0560">Oxidoreductase</keyword>
<sequence length="180" mass="21290">MSEQSQVLQNYHPDCEATINFQINLELYASYIYFSMASYFDQDDVALKHFSQYFMKQFQREREHAEKLMELQNLRGGRIRLHDVQKPERETWNSGLKAMECTLHLKKSVNQNLLNLHQLASEMQDAHLCDFLDRHYLHEQFVAIKECGDHLTNLRKMGASECLMAEYLFDKFTLGDTDKN</sequence>
<evidence type="ECO:0000256" key="3">
    <source>
        <dbReference type="ARBA" id="ARBA00007513"/>
    </source>
</evidence>
<comment type="caution">
    <text evidence="15">The sequence shown here is derived from an EMBL/GenBank/DDBJ whole genome shotgun (WGS) entry which is preliminary data.</text>
</comment>
<evidence type="ECO:0000256" key="10">
    <source>
        <dbReference type="ARBA" id="ARBA00045964"/>
    </source>
</evidence>
<evidence type="ECO:0000256" key="13">
    <source>
        <dbReference type="RuleBase" id="RU361145"/>
    </source>
</evidence>
<accession>A0A8J6DHI5</accession>
<organism evidence="15 16">
    <name type="scientific">Galemys pyrenaicus</name>
    <name type="common">Iberian desman</name>
    <name type="synonym">Pyrenean desman</name>
    <dbReference type="NCBI Taxonomy" id="202257"/>
    <lineage>
        <taxon>Eukaryota</taxon>
        <taxon>Metazoa</taxon>
        <taxon>Chordata</taxon>
        <taxon>Craniata</taxon>
        <taxon>Vertebrata</taxon>
        <taxon>Euteleostomi</taxon>
        <taxon>Mammalia</taxon>
        <taxon>Eutheria</taxon>
        <taxon>Laurasiatheria</taxon>
        <taxon>Eulipotyphla</taxon>
        <taxon>Talpidae</taxon>
        <taxon>Galemys</taxon>
    </lineage>
</organism>
<dbReference type="InterPro" id="IPR009040">
    <property type="entry name" value="Ferritin-like_diiron"/>
</dbReference>
<evidence type="ECO:0000259" key="14">
    <source>
        <dbReference type="PROSITE" id="PS50905"/>
    </source>
</evidence>
<dbReference type="GO" id="GO:0008198">
    <property type="term" value="F:ferrous iron binding"/>
    <property type="evidence" value="ECO:0007669"/>
    <property type="project" value="TreeGrafter"/>
</dbReference>
<evidence type="ECO:0000313" key="16">
    <source>
        <dbReference type="Proteomes" id="UP000700334"/>
    </source>
</evidence>
<comment type="function">
    <text evidence="10">Stores iron in a soluble, non-toxic, readily available form. Important for iron homeostasis. Has ferroxidase activity. Iron is taken up in the ferrous form and deposited as ferric hydroxides after oxidation. Also plays a role in delivery of iron to cells. Mediates iron uptake in capsule cells of the developing kidney. Delivery to lysosomes is mediated by the cargo receptor NCOA4 for autophagic degradation and release of iron.</text>
</comment>
<dbReference type="Pfam" id="PF00210">
    <property type="entry name" value="Ferritin"/>
    <property type="match status" value="1"/>
</dbReference>
<gene>
    <name evidence="15" type="ORF">J0S82_001527</name>
</gene>
<keyword evidence="8" id="KW-0458">Lysosome</keyword>
<evidence type="ECO:0000256" key="7">
    <source>
        <dbReference type="ARBA" id="ARBA00023004"/>
    </source>
</evidence>
<feature type="binding site" evidence="12">
    <location>
        <position position="26"/>
    </location>
    <ligand>
        <name>Fe cation</name>
        <dbReference type="ChEBI" id="CHEBI:24875"/>
        <label>1</label>
    </ligand>
</feature>
<evidence type="ECO:0000256" key="9">
    <source>
        <dbReference type="ARBA" id="ARBA00044959"/>
    </source>
</evidence>
<dbReference type="InterPro" id="IPR001519">
    <property type="entry name" value="Ferritin"/>
</dbReference>
<dbReference type="GO" id="GO:0004322">
    <property type="term" value="F:ferroxidase activity"/>
    <property type="evidence" value="ECO:0007669"/>
    <property type="project" value="UniProtKB-EC"/>
</dbReference>
<keyword evidence="4 13" id="KW-0409">Iron storage</keyword>
<comment type="subcellular location">
    <subcellularLocation>
        <location evidence="2">Cytoplasmic vesicle</location>
        <location evidence="2">Autophagosome</location>
    </subcellularLocation>
    <subcellularLocation>
        <location evidence="1">Lysosome</location>
    </subcellularLocation>
</comment>
<dbReference type="PROSITE" id="PS50905">
    <property type="entry name" value="FERRITIN_LIKE"/>
    <property type="match status" value="1"/>
</dbReference>
<proteinExistence type="inferred from homology"/>